<keyword evidence="3" id="KW-1185">Reference proteome</keyword>
<reference evidence="2 3" key="1">
    <citation type="submission" date="2016-11" db="EMBL/GenBank/DDBJ databases">
        <title>Mixed transmission modes and dynamic genome evolution in an obligate animal-bacterial symbiosis.</title>
        <authorList>
            <person name="Russell S.L."/>
            <person name="Corbett-Detig R.B."/>
            <person name="Cavanaugh C.M."/>
        </authorList>
    </citation>
    <scope>NUCLEOTIDE SEQUENCE [LARGE SCALE GENOMIC DNA]</scope>
    <source>
        <strain evidence="2">Sveles-Q1</strain>
    </source>
</reference>
<organism evidence="2 3">
    <name type="scientific">Solemya pervernicosa gill symbiont</name>
    <dbReference type="NCBI Taxonomy" id="642797"/>
    <lineage>
        <taxon>Bacteria</taxon>
        <taxon>Pseudomonadati</taxon>
        <taxon>Pseudomonadota</taxon>
        <taxon>Gammaproteobacteria</taxon>
        <taxon>sulfur-oxidizing symbionts</taxon>
    </lineage>
</organism>
<dbReference type="NCBIfam" id="TIGR03708">
    <property type="entry name" value="poly_P_AMP_trns"/>
    <property type="match status" value="1"/>
</dbReference>
<sequence length="501" mass="58856">MFEAAELGRKVSKDDFNKLEPEVRTQLLAAQRKLRESNVSVMIIVSGVEGAGKGEVVNMLNEWLDTRGLQTHAFWDEQEEERQHPRYWRFWRAMPPRGGIGILFGAWYNQPIIDLLGKRRDEDYLDSEATQINDLERMLIHDNMLILKFWFHLPKGEQKARLKKLSKDPHSRWRMAPQTTKRSKAYDNFVRVSERLVRQTDSGASPWYMIESTDRRYRDLTVARTIVEAIEGKLASEHIDQPTTIPHSPRLPTVPSARVTALDHVDLGQKLEPSDYKKQLKEYQTRLNTLSWRAFNQDRAVVMVFEGWDAAGKGGAIRRLMAAIDARLHRVIPIAAPTDEERAHHYLWRFWRHTPGPGRFTVFDRSWYGRVLVERVEGFATEAAWKRSYLEINEFEQQLAEHGTIMLKFWLHISPEEQLQRFKAREEIPYKEHKITDEDWRNREQWEAYQSAVNEMVVRTSTEYAPWSLIPGNDKRFARIEIMKTLCERLEAALDDDEKDD</sequence>
<dbReference type="PANTHER" id="PTHR34383">
    <property type="entry name" value="POLYPHOSPHATE:AMP PHOSPHOTRANSFERASE-RELATED"/>
    <property type="match status" value="1"/>
</dbReference>
<feature type="domain" description="Polyphosphate kinase-2-related" evidence="1">
    <location>
        <begin position="11"/>
        <end position="233"/>
    </location>
</feature>
<dbReference type="AlphaFoldDB" id="A0A1T2L1A8"/>
<dbReference type="GO" id="GO:0006797">
    <property type="term" value="P:polyphosphate metabolic process"/>
    <property type="evidence" value="ECO:0007669"/>
    <property type="project" value="InterPro"/>
</dbReference>
<dbReference type="SUPFAM" id="SSF52540">
    <property type="entry name" value="P-loop containing nucleoside triphosphate hydrolases"/>
    <property type="match status" value="2"/>
</dbReference>
<dbReference type="InterPro" id="IPR022489">
    <property type="entry name" value="PolyP_AMP_Tfrase"/>
</dbReference>
<keyword evidence="2" id="KW-0808">Transferase</keyword>
<accession>A0A1T2L1A8</accession>
<dbReference type="RefSeq" id="WP_078484670.1">
    <property type="nucleotide sequence ID" value="NZ_MPRL01000069.1"/>
</dbReference>
<gene>
    <name evidence="2" type="ORF">BOW53_13795</name>
</gene>
<dbReference type="InterPro" id="IPR027417">
    <property type="entry name" value="P-loop_NTPase"/>
</dbReference>
<evidence type="ECO:0000313" key="3">
    <source>
        <dbReference type="Proteomes" id="UP000191110"/>
    </source>
</evidence>
<dbReference type="GO" id="GO:0043751">
    <property type="term" value="F:polyphosphate:AMP phosphotransferase activity"/>
    <property type="evidence" value="ECO:0007669"/>
    <property type="project" value="InterPro"/>
</dbReference>
<dbReference type="OrthoDB" id="9775224at2"/>
<name>A0A1T2L1A8_9GAMM</name>
<proteinExistence type="predicted"/>
<dbReference type="Proteomes" id="UP000191110">
    <property type="component" value="Unassembled WGS sequence"/>
</dbReference>
<evidence type="ECO:0000313" key="2">
    <source>
        <dbReference type="EMBL" id="OOZ38893.1"/>
    </source>
</evidence>
<dbReference type="PANTHER" id="PTHR34383:SF3">
    <property type="entry name" value="POLYPHOSPHATE:AMP PHOSPHOTRANSFERASE"/>
    <property type="match status" value="1"/>
</dbReference>
<protein>
    <submittedName>
        <fullName evidence="2">Polyphosphate:AMP phosphotransferase</fullName>
    </submittedName>
</protein>
<feature type="domain" description="Polyphosphate kinase-2-related" evidence="1">
    <location>
        <begin position="272"/>
        <end position="493"/>
    </location>
</feature>
<dbReference type="InterPro" id="IPR022488">
    <property type="entry name" value="PPK2-related"/>
</dbReference>
<dbReference type="Pfam" id="PF03976">
    <property type="entry name" value="PPK2"/>
    <property type="match status" value="2"/>
</dbReference>
<comment type="caution">
    <text evidence="2">The sequence shown here is derived from an EMBL/GenBank/DDBJ whole genome shotgun (WGS) entry which is preliminary data.</text>
</comment>
<dbReference type="Gene3D" id="3.40.50.300">
    <property type="entry name" value="P-loop containing nucleotide triphosphate hydrolases"/>
    <property type="match status" value="2"/>
</dbReference>
<evidence type="ECO:0000259" key="1">
    <source>
        <dbReference type="Pfam" id="PF03976"/>
    </source>
</evidence>
<dbReference type="EMBL" id="MPRL01000069">
    <property type="protein sequence ID" value="OOZ38893.1"/>
    <property type="molecule type" value="Genomic_DNA"/>
</dbReference>